<feature type="signal peptide" evidence="1">
    <location>
        <begin position="1"/>
        <end position="21"/>
    </location>
</feature>
<gene>
    <name evidence="2" type="ORF">DI526_17550</name>
</gene>
<feature type="chain" id="PRO_5015867421" description="DUF4136 domain-containing protein" evidence="1">
    <location>
        <begin position="22"/>
        <end position="169"/>
    </location>
</feature>
<evidence type="ECO:0000313" key="2">
    <source>
        <dbReference type="EMBL" id="PZR32117.1"/>
    </source>
</evidence>
<name>A0A2W5V060_9CAUL</name>
<dbReference type="PROSITE" id="PS51257">
    <property type="entry name" value="PROKAR_LIPOPROTEIN"/>
    <property type="match status" value="1"/>
</dbReference>
<comment type="caution">
    <text evidence="2">The sequence shown here is derived from an EMBL/GenBank/DDBJ whole genome shotgun (WGS) entry which is preliminary data.</text>
</comment>
<reference evidence="2 3" key="1">
    <citation type="submission" date="2017-08" db="EMBL/GenBank/DDBJ databases">
        <title>Infants hospitalized years apart are colonized by the same room-sourced microbial strains.</title>
        <authorList>
            <person name="Brooks B."/>
            <person name="Olm M.R."/>
            <person name="Firek B.A."/>
            <person name="Baker R."/>
            <person name="Thomas B.C."/>
            <person name="Morowitz M.J."/>
            <person name="Banfield J.F."/>
        </authorList>
    </citation>
    <scope>NUCLEOTIDE SEQUENCE [LARGE SCALE GENOMIC DNA]</scope>
    <source>
        <strain evidence="2">S2_003_000_R2_4</strain>
    </source>
</reference>
<dbReference type="RefSeq" id="WP_304280783.1">
    <property type="nucleotide sequence ID" value="NZ_QFQZ01000068.1"/>
</dbReference>
<dbReference type="EMBL" id="QFQZ01000068">
    <property type="protein sequence ID" value="PZR32117.1"/>
    <property type="molecule type" value="Genomic_DNA"/>
</dbReference>
<proteinExistence type="predicted"/>
<evidence type="ECO:0000313" key="3">
    <source>
        <dbReference type="Proteomes" id="UP000249393"/>
    </source>
</evidence>
<sequence>MKIAKPLVAALLSGLVLTACASAPTVYRARAAAPNDTGYSEYRLEAGRYRVTFQGGPGAPQAQIADYALLRAAELALRDGYDWFRVADRSTSASGYDRGPRMSVGGGSASFGRRTSFGLGLGTSFDLGPGPSFSQSIEVVFGKGPTPRDRDAYDAREIVKTIGYGRGRV</sequence>
<dbReference type="Proteomes" id="UP000249393">
    <property type="component" value="Unassembled WGS sequence"/>
</dbReference>
<dbReference type="AlphaFoldDB" id="A0A2W5V060"/>
<evidence type="ECO:0008006" key="4">
    <source>
        <dbReference type="Google" id="ProtNLM"/>
    </source>
</evidence>
<dbReference type="NCBIfam" id="NF047637">
    <property type="entry name" value="lipo_CC0125"/>
    <property type="match status" value="1"/>
</dbReference>
<keyword evidence="1" id="KW-0732">Signal</keyword>
<protein>
    <recommendedName>
        <fullName evidence="4">DUF4136 domain-containing protein</fullName>
    </recommendedName>
</protein>
<evidence type="ECO:0000256" key="1">
    <source>
        <dbReference type="SAM" id="SignalP"/>
    </source>
</evidence>
<organism evidence="2 3">
    <name type="scientific">Caulobacter segnis</name>
    <dbReference type="NCBI Taxonomy" id="88688"/>
    <lineage>
        <taxon>Bacteria</taxon>
        <taxon>Pseudomonadati</taxon>
        <taxon>Pseudomonadota</taxon>
        <taxon>Alphaproteobacteria</taxon>
        <taxon>Caulobacterales</taxon>
        <taxon>Caulobacteraceae</taxon>
        <taxon>Caulobacter</taxon>
    </lineage>
</organism>
<accession>A0A2W5V060</accession>